<reference evidence="5 6" key="1">
    <citation type="submission" date="2021-03" db="EMBL/GenBank/DDBJ databases">
        <title>Caproiciproducens sp. nov. isolated from feces of cow.</title>
        <authorList>
            <person name="Choi J.-Y."/>
        </authorList>
    </citation>
    <scope>NUCLEOTIDE SEQUENCE [LARGE SCALE GENOMIC DNA]</scope>
    <source>
        <strain evidence="5 6">AGMB10547</strain>
    </source>
</reference>
<dbReference type="RefSeq" id="WP_219966014.1">
    <property type="nucleotide sequence ID" value="NZ_JAGFNZ010000005.1"/>
</dbReference>
<keyword evidence="6" id="KW-1185">Reference proteome</keyword>
<comment type="function">
    <text evidence="4">Catalyzes the formation of 4-diphosphocytidyl-2-C-methyl-D-erythritol from CTP and 2-C-methyl-D-erythritol 4-phosphate (MEP).</text>
</comment>
<evidence type="ECO:0000313" key="5">
    <source>
        <dbReference type="EMBL" id="MBW7573609.1"/>
    </source>
</evidence>
<accession>A0ABS7DQP8</accession>
<name>A0ABS7DQP8_9FIRM</name>
<evidence type="ECO:0000256" key="3">
    <source>
        <dbReference type="ARBA" id="ARBA00023229"/>
    </source>
</evidence>
<comment type="caution">
    <text evidence="5">The sequence shown here is derived from an EMBL/GenBank/DDBJ whole genome shotgun (WGS) entry which is preliminary data.</text>
</comment>
<gene>
    <name evidence="4 5" type="primary">ispD</name>
    <name evidence="5" type="ORF">J5W02_12390</name>
</gene>
<organism evidence="5 6">
    <name type="scientific">Caproiciproducens faecalis</name>
    <dbReference type="NCBI Taxonomy" id="2820301"/>
    <lineage>
        <taxon>Bacteria</taxon>
        <taxon>Bacillati</taxon>
        <taxon>Bacillota</taxon>
        <taxon>Clostridia</taxon>
        <taxon>Eubacteriales</taxon>
        <taxon>Acutalibacteraceae</taxon>
        <taxon>Caproiciproducens</taxon>
    </lineage>
</organism>
<evidence type="ECO:0000313" key="6">
    <source>
        <dbReference type="Proteomes" id="UP000719942"/>
    </source>
</evidence>
<dbReference type="SUPFAM" id="SSF53448">
    <property type="entry name" value="Nucleotide-diphospho-sugar transferases"/>
    <property type="match status" value="1"/>
</dbReference>
<proteinExistence type="inferred from homology"/>
<keyword evidence="3 4" id="KW-0414">Isoprene biosynthesis</keyword>
<dbReference type="InterPro" id="IPR029044">
    <property type="entry name" value="Nucleotide-diphossugar_trans"/>
</dbReference>
<dbReference type="InterPro" id="IPR050088">
    <property type="entry name" value="IspD/TarI_cytidylyltransf_bact"/>
</dbReference>
<dbReference type="Pfam" id="PF01128">
    <property type="entry name" value="IspD"/>
    <property type="match status" value="1"/>
</dbReference>
<feature type="site" description="Transition state stabilizer" evidence="4">
    <location>
        <position position="26"/>
    </location>
</feature>
<keyword evidence="2 4" id="KW-0548">Nucleotidyltransferase</keyword>
<dbReference type="Gene3D" id="3.90.550.10">
    <property type="entry name" value="Spore Coat Polysaccharide Biosynthesis Protein SpsA, Chain A"/>
    <property type="match status" value="1"/>
</dbReference>
<dbReference type="InterPro" id="IPR034683">
    <property type="entry name" value="IspD/TarI"/>
</dbReference>
<keyword evidence="1 4" id="KW-0808">Transferase</keyword>
<dbReference type="EC" id="2.7.7.60" evidence="4"/>
<dbReference type="PANTHER" id="PTHR32125:SF4">
    <property type="entry name" value="2-C-METHYL-D-ERYTHRITOL 4-PHOSPHATE CYTIDYLYLTRANSFERASE, CHLOROPLASTIC"/>
    <property type="match status" value="1"/>
</dbReference>
<dbReference type="EMBL" id="JAGFNZ010000005">
    <property type="protein sequence ID" value="MBW7573609.1"/>
    <property type="molecule type" value="Genomic_DNA"/>
</dbReference>
<feature type="site" description="Positions MEP for the nucleophilic attack" evidence="4">
    <location>
        <position position="214"/>
    </location>
</feature>
<dbReference type="InterPro" id="IPR001228">
    <property type="entry name" value="IspD"/>
</dbReference>
<comment type="pathway">
    <text evidence="4">Isoprenoid biosynthesis; isopentenyl diphosphate biosynthesis via DXP pathway; isopentenyl diphosphate from 1-deoxy-D-xylulose 5-phosphate: step 2/6.</text>
</comment>
<feature type="site" description="Transition state stabilizer" evidence="4">
    <location>
        <position position="19"/>
    </location>
</feature>
<protein>
    <recommendedName>
        <fullName evidence="4">2-C-methyl-D-erythritol 4-phosphate cytidylyltransferase</fullName>
        <ecNumber evidence="4">2.7.7.60</ecNumber>
    </recommendedName>
    <alternativeName>
        <fullName evidence="4">4-diphosphocytidyl-2C-methyl-D-erythritol synthase</fullName>
    </alternativeName>
    <alternativeName>
        <fullName evidence="4">MEP cytidylyltransferase</fullName>
        <shortName evidence="4">MCT</shortName>
    </alternativeName>
</protein>
<comment type="similarity">
    <text evidence="4">Belongs to the IspD/TarI cytidylyltransferase family. IspD subfamily.</text>
</comment>
<comment type="catalytic activity">
    <reaction evidence="4">
        <text>2-C-methyl-D-erythritol 4-phosphate + CTP + H(+) = 4-CDP-2-C-methyl-D-erythritol + diphosphate</text>
        <dbReference type="Rhea" id="RHEA:13429"/>
        <dbReference type="ChEBI" id="CHEBI:15378"/>
        <dbReference type="ChEBI" id="CHEBI:33019"/>
        <dbReference type="ChEBI" id="CHEBI:37563"/>
        <dbReference type="ChEBI" id="CHEBI:57823"/>
        <dbReference type="ChEBI" id="CHEBI:58262"/>
        <dbReference type="EC" id="2.7.7.60"/>
    </reaction>
</comment>
<dbReference type="HAMAP" id="MF_00108">
    <property type="entry name" value="IspD"/>
    <property type="match status" value="1"/>
</dbReference>
<evidence type="ECO:0000256" key="2">
    <source>
        <dbReference type="ARBA" id="ARBA00022695"/>
    </source>
</evidence>
<dbReference type="CDD" id="cd02516">
    <property type="entry name" value="CDP-ME_synthetase"/>
    <property type="match status" value="1"/>
</dbReference>
<sequence>MGLKPHCCAVVVAAGNSTRMALGFSKQFVSLCGVPAIVHTLSAFDAAELIQCTVVVCRKEDIDQIQHEIQEYKIQKVTAITEGGTTRQQSVAAGISAAPDDAAYFAIHDGARALITPEEINVSVEDAFECGASALAVPVKDTIKIVGKNNYIVSTPERSTMWAVQTPQVFERGLYLRAMKQADKDGGDYTDDCQLVEHIGVKVHLCMGTYKNIKLTTVEDLEIAQAVLKSREVE</sequence>
<dbReference type="GO" id="GO:0050518">
    <property type="term" value="F:2-C-methyl-D-erythritol 4-phosphate cytidylyltransferase activity"/>
    <property type="evidence" value="ECO:0007669"/>
    <property type="project" value="UniProtKB-EC"/>
</dbReference>
<dbReference type="Proteomes" id="UP000719942">
    <property type="component" value="Unassembled WGS sequence"/>
</dbReference>
<evidence type="ECO:0000256" key="4">
    <source>
        <dbReference type="HAMAP-Rule" id="MF_00108"/>
    </source>
</evidence>
<dbReference type="PANTHER" id="PTHR32125">
    <property type="entry name" value="2-C-METHYL-D-ERYTHRITOL 4-PHOSPHATE CYTIDYLYLTRANSFERASE, CHLOROPLASTIC"/>
    <property type="match status" value="1"/>
</dbReference>
<feature type="site" description="Positions MEP for the nucleophilic attack" evidence="4">
    <location>
        <position position="158"/>
    </location>
</feature>
<evidence type="ECO:0000256" key="1">
    <source>
        <dbReference type="ARBA" id="ARBA00022679"/>
    </source>
</evidence>
<dbReference type="NCBIfam" id="TIGR00453">
    <property type="entry name" value="ispD"/>
    <property type="match status" value="1"/>
</dbReference>